<comment type="subcellular location">
    <subcellularLocation>
        <location evidence="1">Membrane</location>
        <topology evidence="1">Multi-pass membrane protein</topology>
    </subcellularLocation>
</comment>
<organism evidence="9 10">
    <name type="scientific">Izhakiella australiensis</name>
    <dbReference type="NCBI Taxonomy" id="1926881"/>
    <lineage>
        <taxon>Bacteria</taxon>
        <taxon>Pseudomonadati</taxon>
        <taxon>Pseudomonadota</taxon>
        <taxon>Gammaproteobacteria</taxon>
        <taxon>Enterobacterales</taxon>
        <taxon>Erwiniaceae</taxon>
        <taxon>Izhakiella</taxon>
    </lineage>
</organism>
<dbReference type="Proteomes" id="UP000190667">
    <property type="component" value="Unassembled WGS sequence"/>
</dbReference>
<dbReference type="GO" id="GO:0016020">
    <property type="term" value="C:membrane"/>
    <property type="evidence" value="ECO:0007669"/>
    <property type="project" value="UniProtKB-SubCell"/>
</dbReference>
<evidence type="ECO:0000256" key="4">
    <source>
        <dbReference type="ARBA" id="ARBA00022692"/>
    </source>
</evidence>
<evidence type="ECO:0000256" key="2">
    <source>
        <dbReference type="ARBA" id="ARBA00010992"/>
    </source>
</evidence>
<feature type="transmembrane region" description="Helical" evidence="7">
    <location>
        <begin position="313"/>
        <end position="333"/>
    </location>
</feature>
<dbReference type="EMBL" id="MRUL01000001">
    <property type="protein sequence ID" value="OON41636.1"/>
    <property type="molecule type" value="Genomic_DNA"/>
</dbReference>
<evidence type="ECO:0000259" key="8">
    <source>
        <dbReference type="PROSITE" id="PS50850"/>
    </source>
</evidence>
<gene>
    <name evidence="9" type="ORF">BTJ39_00245</name>
</gene>
<dbReference type="InterPro" id="IPR005828">
    <property type="entry name" value="MFS_sugar_transport-like"/>
</dbReference>
<dbReference type="STRING" id="1926881.BTJ39_00245"/>
<sequence length="436" mass="46969">MNRQVQFEDLPLQRFHIRTVFSGTGGQFSDGFLLGIIGIAVSMAAVPLQLDAVWLGLLGAASLAGLFIGSIVAGPIADKYGRSKIFNYDMLIFAVISALQYFVTGPEQLLALRLLLGIVLGFDYVVSKSLVTEFAPKRYRGRLLSILAAAWAAGYVVAYLAGFLLRDLGPDSWRIMLAVSGLPALLIFPLRIGVPESPIWLIARGHHQQAQRIVEDKFGPGVVLPAVDATASKTRGTLSDLFAPAWRKNTWVGCVFYTCQVIPFFALGTFSPRVLEALNVQDKFTGGLVYNLLLLVGAIIGLMIVDRISRRKFLIGSFYLSAIGLAVLAFASLGTTGTVLAFGFFACVLAAAVNLEFVYPPELFPTHLRASGIGVAVACSRFGSAFGTFMLPITMQSMGIHTALGVCVFFLLVGGAFCHRFAPETRSQALAEIKSL</sequence>
<keyword evidence="6 7" id="KW-0472">Membrane</keyword>
<keyword evidence="10" id="KW-1185">Reference proteome</keyword>
<evidence type="ECO:0000256" key="3">
    <source>
        <dbReference type="ARBA" id="ARBA00022448"/>
    </source>
</evidence>
<protein>
    <submittedName>
        <fullName evidence="9">MFS transporter</fullName>
    </submittedName>
</protein>
<feature type="transmembrane region" description="Helical" evidence="7">
    <location>
        <begin position="143"/>
        <end position="161"/>
    </location>
</feature>
<proteinExistence type="inferred from homology"/>
<keyword evidence="5 7" id="KW-1133">Transmembrane helix</keyword>
<feature type="transmembrane region" description="Helical" evidence="7">
    <location>
        <begin position="250"/>
        <end position="268"/>
    </location>
</feature>
<feature type="transmembrane region" description="Helical" evidence="7">
    <location>
        <begin position="173"/>
        <end position="194"/>
    </location>
</feature>
<comment type="similarity">
    <text evidence="2">Belongs to the major facilitator superfamily. Sugar transporter (TC 2.A.1.1) family.</text>
</comment>
<dbReference type="OrthoDB" id="3252866at2"/>
<feature type="transmembrane region" description="Helical" evidence="7">
    <location>
        <begin position="339"/>
        <end position="359"/>
    </location>
</feature>
<feature type="domain" description="Major facilitator superfamily (MFS) profile" evidence="8">
    <location>
        <begin position="19"/>
        <end position="426"/>
    </location>
</feature>
<reference evidence="9 10" key="1">
    <citation type="submission" date="2016-12" db="EMBL/GenBank/DDBJ databases">
        <title>Izhakiella australiana sp. nov. of genus Izhakiella isolated from Australian desert.</title>
        <authorList>
            <person name="Ji M."/>
        </authorList>
    </citation>
    <scope>NUCLEOTIDE SEQUENCE [LARGE SCALE GENOMIC DNA]</scope>
    <source>
        <strain evidence="9 10">D4N98</strain>
    </source>
</reference>
<dbReference type="RefSeq" id="WP_078000659.1">
    <property type="nucleotide sequence ID" value="NZ_MRUL01000001.1"/>
</dbReference>
<keyword evidence="4 7" id="KW-0812">Transmembrane</keyword>
<accession>A0A1S8YS32</accession>
<dbReference type="Pfam" id="PF00083">
    <property type="entry name" value="Sugar_tr"/>
    <property type="match status" value="1"/>
</dbReference>
<name>A0A1S8YS32_9GAMM</name>
<dbReference type="PROSITE" id="PS50850">
    <property type="entry name" value="MFS"/>
    <property type="match status" value="1"/>
</dbReference>
<feature type="transmembrane region" description="Helical" evidence="7">
    <location>
        <begin position="52"/>
        <end position="73"/>
    </location>
</feature>
<feature type="transmembrane region" description="Helical" evidence="7">
    <location>
        <begin position="85"/>
        <end position="103"/>
    </location>
</feature>
<feature type="transmembrane region" description="Helical" evidence="7">
    <location>
        <begin position="109"/>
        <end position="131"/>
    </location>
</feature>
<dbReference type="Gene3D" id="1.20.1250.20">
    <property type="entry name" value="MFS general substrate transporter like domains"/>
    <property type="match status" value="1"/>
</dbReference>
<evidence type="ECO:0000256" key="1">
    <source>
        <dbReference type="ARBA" id="ARBA00004141"/>
    </source>
</evidence>
<feature type="transmembrane region" description="Helical" evidence="7">
    <location>
        <begin position="20"/>
        <end position="46"/>
    </location>
</feature>
<evidence type="ECO:0000313" key="9">
    <source>
        <dbReference type="EMBL" id="OON41636.1"/>
    </source>
</evidence>
<comment type="caution">
    <text evidence="9">The sequence shown here is derived from an EMBL/GenBank/DDBJ whole genome shotgun (WGS) entry which is preliminary data.</text>
</comment>
<keyword evidence="3" id="KW-0813">Transport</keyword>
<dbReference type="PANTHER" id="PTHR23511:SF34">
    <property type="entry name" value="SYNAPTIC VESICLE GLYCOPROTEIN 2"/>
    <property type="match status" value="1"/>
</dbReference>
<dbReference type="InterPro" id="IPR020846">
    <property type="entry name" value="MFS_dom"/>
</dbReference>
<evidence type="ECO:0000256" key="6">
    <source>
        <dbReference type="ARBA" id="ARBA00023136"/>
    </source>
</evidence>
<dbReference type="PANTHER" id="PTHR23511">
    <property type="entry name" value="SYNAPTIC VESICLE GLYCOPROTEIN 2"/>
    <property type="match status" value="1"/>
</dbReference>
<feature type="transmembrane region" description="Helical" evidence="7">
    <location>
        <begin position="288"/>
        <end position="306"/>
    </location>
</feature>
<dbReference type="SUPFAM" id="SSF103473">
    <property type="entry name" value="MFS general substrate transporter"/>
    <property type="match status" value="1"/>
</dbReference>
<dbReference type="CDD" id="cd17316">
    <property type="entry name" value="MFS_SV2_like"/>
    <property type="match status" value="1"/>
</dbReference>
<evidence type="ECO:0000313" key="10">
    <source>
        <dbReference type="Proteomes" id="UP000190667"/>
    </source>
</evidence>
<dbReference type="InterPro" id="IPR036259">
    <property type="entry name" value="MFS_trans_sf"/>
</dbReference>
<feature type="transmembrane region" description="Helical" evidence="7">
    <location>
        <begin position="399"/>
        <end position="418"/>
    </location>
</feature>
<feature type="transmembrane region" description="Helical" evidence="7">
    <location>
        <begin position="371"/>
        <end position="393"/>
    </location>
</feature>
<dbReference type="AlphaFoldDB" id="A0A1S8YS32"/>
<evidence type="ECO:0000256" key="5">
    <source>
        <dbReference type="ARBA" id="ARBA00022989"/>
    </source>
</evidence>
<dbReference type="GO" id="GO:0022857">
    <property type="term" value="F:transmembrane transporter activity"/>
    <property type="evidence" value="ECO:0007669"/>
    <property type="project" value="InterPro"/>
</dbReference>
<evidence type="ECO:0000256" key="7">
    <source>
        <dbReference type="SAM" id="Phobius"/>
    </source>
</evidence>